<evidence type="ECO:0000256" key="4">
    <source>
        <dbReference type="PROSITE-ProRule" id="PRU00473"/>
    </source>
</evidence>
<reference evidence="7 8" key="1">
    <citation type="submission" date="2018-11" db="EMBL/GenBank/DDBJ databases">
        <authorList>
            <person name="Ye M.-Q."/>
            <person name="Du Z.-J."/>
        </authorList>
    </citation>
    <scope>NUCLEOTIDE SEQUENCE [LARGE SCALE GENOMIC DNA]</scope>
    <source>
        <strain evidence="7 8">U0105</strain>
    </source>
</reference>
<proteinExistence type="predicted"/>
<dbReference type="InterPro" id="IPR006664">
    <property type="entry name" value="OMP_bac"/>
</dbReference>
<feature type="chain" id="PRO_5018280747" evidence="5">
    <location>
        <begin position="21"/>
        <end position="212"/>
    </location>
</feature>
<dbReference type="RefSeq" id="WP_124028104.1">
    <property type="nucleotide sequence ID" value="NZ_JBHRSN010000006.1"/>
</dbReference>
<dbReference type="GO" id="GO:0009279">
    <property type="term" value="C:cell outer membrane"/>
    <property type="evidence" value="ECO:0007669"/>
    <property type="project" value="UniProtKB-SubCell"/>
</dbReference>
<dbReference type="Gene3D" id="3.30.1330.60">
    <property type="entry name" value="OmpA-like domain"/>
    <property type="match status" value="1"/>
</dbReference>
<dbReference type="InterPro" id="IPR050330">
    <property type="entry name" value="Bact_OuterMem_StrucFunc"/>
</dbReference>
<keyword evidence="8" id="KW-1185">Reference proteome</keyword>
<gene>
    <name evidence="7" type="ORF">DRW07_11775</name>
</gene>
<dbReference type="PROSITE" id="PS51123">
    <property type="entry name" value="OMPA_2"/>
    <property type="match status" value="1"/>
</dbReference>
<dbReference type="Pfam" id="PF00691">
    <property type="entry name" value="OmpA"/>
    <property type="match status" value="1"/>
</dbReference>
<dbReference type="OrthoDB" id="9782229at2"/>
<evidence type="ECO:0000256" key="5">
    <source>
        <dbReference type="SAM" id="SignalP"/>
    </source>
</evidence>
<dbReference type="InterPro" id="IPR006690">
    <property type="entry name" value="OMPA-like_CS"/>
</dbReference>
<dbReference type="PANTHER" id="PTHR30329:SF21">
    <property type="entry name" value="LIPOPROTEIN YIAD-RELATED"/>
    <property type="match status" value="1"/>
</dbReference>
<dbReference type="InterPro" id="IPR006665">
    <property type="entry name" value="OmpA-like"/>
</dbReference>
<keyword evidence="5" id="KW-0732">Signal</keyword>
<evidence type="ECO:0000256" key="2">
    <source>
        <dbReference type="ARBA" id="ARBA00023136"/>
    </source>
</evidence>
<dbReference type="InterPro" id="IPR027367">
    <property type="entry name" value="Gly-zipper_YMGG"/>
</dbReference>
<accession>A0A3N5XZK2</accession>
<comment type="subcellular location">
    <subcellularLocation>
        <location evidence="1">Cell outer membrane</location>
    </subcellularLocation>
</comment>
<dbReference type="InterPro" id="IPR036737">
    <property type="entry name" value="OmpA-like_sf"/>
</dbReference>
<keyword evidence="3" id="KW-0998">Cell outer membrane</keyword>
<dbReference type="SUPFAM" id="SSF103088">
    <property type="entry name" value="OmpA-like"/>
    <property type="match status" value="1"/>
</dbReference>
<dbReference type="PANTHER" id="PTHR30329">
    <property type="entry name" value="STATOR ELEMENT OF FLAGELLAR MOTOR COMPLEX"/>
    <property type="match status" value="1"/>
</dbReference>
<feature type="signal peptide" evidence="5">
    <location>
        <begin position="1"/>
        <end position="20"/>
    </location>
</feature>
<evidence type="ECO:0000313" key="8">
    <source>
        <dbReference type="Proteomes" id="UP000275281"/>
    </source>
</evidence>
<protein>
    <submittedName>
        <fullName evidence="7">OmpA family protein</fullName>
    </submittedName>
</protein>
<keyword evidence="2 4" id="KW-0472">Membrane</keyword>
<comment type="caution">
    <text evidence="7">The sequence shown here is derived from an EMBL/GenBank/DDBJ whole genome shotgun (WGS) entry which is preliminary data.</text>
</comment>
<dbReference type="PROSITE" id="PS01068">
    <property type="entry name" value="OMPA_1"/>
    <property type="match status" value="1"/>
</dbReference>
<dbReference type="CDD" id="cd07185">
    <property type="entry name" value="OmpA_C-like"/>
    <property type="match status" value="1"/>
</dbReference>
<dbReference type="Proteomes" id="UP000275281">
    <property type="component" value="Unassembled WGS sequence"/>
</dbReference>
<dbReference type="PRINTS" id="PR01021">
    <property type="entry name" value="OMPADOMAIN"/>
</dbReference>
<feature type="domain" description="OmpA-like" evidence="6">
    <location>
        <begin position="94"/>
        <end position="211"/>
    </location>
</feature>
<evidence type="ECO:0000259" key="6">
    <source>
        <dbReference type="PROSITE" id="PS51123"/>
    </source>
</evidence>
<evidence type="ECO:0000256" key="1">
    <source>
        <dbReference type="ARBA" id="ARBA00004442"/>
    </source>
</evidence>
<dbReference type="EMBL" id="RPOK01000003">
    <property type="protein sequence ID" value="RPJ66747.1"/>
    <property type="molecule type" value="Genomic_DNA"/>
</dbReference>
<sequence length="212" mass="22488">MNKAISMTLLAASLTLGGCAANYQANNTQKGAAIGAVVGAILGKATGDHDKKRYAWGAVVGAIAGGAIGNYMDKQEAALREELADSGIEVVRTGNNIDLIMPSDVTFATNSASVSQSFTPVLQDVARVLNEYEKTVLMIEGHTDSDGTEQYNQGLSERRAESVKNILLANSVNARRMTTLGMGEYQPKASNATPEGKQQNRRVELTIQPLGE</sequence>
<dbReference type="AlphaFoldDB" id="A0A3N5XZK2"/>
<dbReference type="Pfam" id="PF13441">
    <property type="entry name" value="Gly-zipper_YMGG"/>
    <property type="match status" value="1"/>
</dbReference>
<evidence type="ECO:0000313" key="7">
    <source>
        <dbReference type="EMBL" id="RPJ66747.1"/>
    </source>
</evidence>
<name>A0A3N5XZK2_9ALTE</name>
<dbReference type="PROSITE" id="PS51257">
    <property type="entry name" value="PROKAR_LIPOPROTEIN"/>
    <property type="match status" value="1"/>
</dbReference>
<evidence type="ECO:0000256" key="3">
    <source>
        <dbReference type="ARBA" id="ARBA00023237"/>
    </source>
</evidence>
<organism evidence="7 8">
    <name type="scientific">Alteromonas sediminis</name>
    <dbReference type="NCBI Taxonomy" id="2259342"/>
    <lineage>
        <taxon>Bacteria</taxon>
        <taxon>Pseudomonadati</taxon>
        <taxon>Pseudomonadota</taxon>
        <taxon>Gammaproteobacteria</taxon>
        <taxon>Alteromonadales</taxon>
        <taxon>Alteromonadaceae</taxon>
        <taxon>Alteromonas/Salinimonas group</taxon>
        <taxon>Alteromonas</taxon>
    </lineage>
</organism>